<dbReference type="Proteomes" id="UP000076796">
    <property type="component" value="Unassembled WGS sequence"/>
</dbReference>
<evidence type="ECO:0000313" key="1">
    <source>
        <dbReference type="EMBL" id="KZS45107.1"/>
    </source>
</evidence>
<dbReference type="AlphaFoldDB" id="A0A163GR98"/>
<gene>
    <name evidence="1" type="ORF">AWU65_03760</name>
</gene>
<organism evidence="1 2">
    <name type="scientific">Paenibacillus glucanolyticus</name>
    <dbReference type="NCBI Taxonomy" id="59843"/>
    <lineage>
        <taxon>Bacteria</taxon>
        <taxon>Bacillati</taxon>
        <taxon>Bacillota</taxon>
        <taxon>Bacilli</taxon>
        <taxon>Bacillales</taxon>
        <taxon>Paenibacillaceae</taxon>
        <taxon>Paenibacillus</taxon>
    </lineage>
</organism>
<name>A0A163GR98_9BACL</name>
<evidence type="ECO:0000313" key="2">
    <source>
        <dbReference type="Proteomes" id="UP000076796"/>
    </source>
</evidence>
<sequence length="138" mass="15941">MALNFKIFRTPGLKPFTDINHSEVAIYRFTNFIVDQPLIQVISENESLSINDYLLCNLTTKFTKPKIVDQLQAKDSTFSNLELYITYINSLNLPDVVEMNYLLVRREIADMVLNAFREFGFFTEEIDEESASKITVSV</sequence>
<keyword evidence="2" id="KW-1185">Reference proteome</keyword>
<accession>A0A163GR98</accession>
<protein>
    <submittedName>
        <fullName evidence="1">Uncharacterized protein</fullName>
    </submittedName>
</protein>
<comment type="caution">
    <text evidence="1">The sequence shown here is derived from an EMBL/GenBank/DDBJ whole genome shotgun (WGS) entry which is preliminary data.</text>
</comment>
<reference evidence="1" key="1">
    <citation type="journal article" date="2016" name="Genome Announc.">
        <title>Draft genomes of two strains of Paenibacillus glucanolyticus with capability to degrade lignocellulose.</title>
        <authorList>
            <person name="Mathews S.L."/>
            <person name="Pawlak J."/>
            <person name="Grunden A.M."/>
        </authorList>
    </citation>
    <scope>NUCLEOTIDE SEQUENCE [LARGE SCALE GENOMIC DNA]</scope>
    <source>
        <strain evidence="1">SLM1</strain>
    </source>
</reference>
<dbReference type="EMBL" id="LWMH01000001">
    <property type="protein sequence ID" value="KZS45107.1"/>
    <property type="molecule type" value="Genomic_DNA"/>
</dbReference>
<proteinExistence type="predicted"/>
<dbReference type="RefSeq" id="WP_063477613.1">
    <property type="nucleotide sequence ID" value="NZ_JBCMWP010000019.1"/>
</dbReference>